<evidence type="ECO:0000313" key="3">
    <source>
        <dbReference type="Proteomes" id="UP000191024"/>
    </source>
</evidence>
<sequence length="237" mass="26401">MLSQGRTQLVKIPSWFLQLRSITYLHSGTRIRGLKRDPAEYLRLSNGLLYSEIKPDQYHNKVRSRLNLEKYGIYLPDELIVQCFTHKSFAHGSMPYNEKLAALGAQFLKYQASIYSVSSQEKPLEQAAGAEISPNSINGLEFSNLGTQFSKQLISKQTLSEVIKERGIDTLVFWKKRDPLKDAKFNGENSIFSSVLNAVVGGVLVTSGPEKASEFIGNELLDATKQSSLASIANKVV</sequence>
<dbReference type="InterPro" id="IPR000999">
    <property type="entry name" value="RNase_III_dom"/>
</dbReference>
<dbReference type="GO" id="GO:0004525">
    <property type="term" value="F:ribonuclease III activity"/>
    <property type="evidence" value="ECO:0007669"/>
    <property type="project" value="InterPro"/>
</dbReference>
<dbReference type="GO" id="GO:0005762">
    <property type="term" value="C:mitochondrial large ribosomal subunit"/>
    <property type="evidence" value="ECO:0007669"/>
    <property type="project" value="InterPro"/>
</dbReference>
<dbReference type="InterPro" id="IPR040030">
    <property type="entry name" value="Ribosomal_mL57"/>
</dbReference>
<evidence type="ECO:0000313" key="2">
    <source>
        <dbReference type="EMBL" id="SCV04083.1"/>
    </source>
</evidence>
<evidence type="ECO:0000259" key="1">
    <source>
        <dbReference type="SMART" id="SM00535"/>
    </source>
</evidence>
<protein>
    <submittedName>
        <fullName evidence="2">LAMI_0H13278g1_1</fullName>
    </submittedName>
</protein>
<dbReference type="STRING" id="1230905.A0A1G4KI63"/>
<dbReference type="SMART" id="SM00535">
    <property type="entry name" value="RIBOc"/>
    <property type="match status" value="1"/>
</dbReference>
<proteinExistence type="predicted"/>
<dbReference type="InterPro" id="IPR036389">
    <property type="entry name" value="RNase_III_sf"/>
</dbReference>
<dbReference type="CDD" id="cd00593">
    <property type="entry name" value="RIBOc"/>
    <property type="match status" value="1"/>
</dbReference>
<dbReference type="GO" id="GO:0003735">
    <property type="term" value="F:structural constituent of ribosome"/>
    <property type="evidence" value="ECO:0007669"/>
    <property type="project" value="InterPro"/>
</dbReference>
<gene>
    <name evidence="2" type="ORF">LAMI_0H13278G</name>
</gene>
<accession>A0A1G4KI63</accession>
<dbReference type="Pfam" id="PF14622">
    <property type="entry name" value="Ribonucleas_3_3"/>
    <property type="match status" value="1"/>
</dbReference>
<dbReference type="Gene3D" id="1.10.1520.10">
    <property type="entry name" value="Ribonuclease III domain"/>
    <property type="match status" value="1"/>
</dbReference>
<keyword evidence="3" id="KW-1185">Reference proteome</keyword>
<dbReference type="PANTHER" id="PTHR28160">
    <property type="entry name" value="54S RIBOSOMAL PROTEIN L15, MITOCHONDRIAL"/>
    <property type="match status" value="1"/>
</dbReference>
<dbReference type="Proteomes" id="UP000191024">
    <property type="component" value="Chromosome H"/>
</dbReference>
<dbReference type="EMBL" id="LT598468">
    <property type="protein sequence ID" value="SCV04083.1"/>
    <property type="molecule type" value="Genomic_DNA"/>
</dbReference>
<dbReference type="PANTHER" id="PTHR28160:SF1">
    <property type="entry name" value="LARGE RIBOSOMAL SUBUNIT PROTEIN ML57"/>
    <property type="match status" value="1"/>
</dbReference>
<dbReference type="OrthoDB" id="2281895at2759"/>
<reference evidence="3" key="1">
    <citation type="submission" date="2016-03" db="EMBL/GenBank/DDBJ databases">
        <authorList>
            <person name="Devillers H."/>
        </authorList>
    </citation>
    <scope>NUCLEOTIDE SEQUENCE [LARGE SCALE GENOMIC DNA]</scope>
</reference>
<name>A0A1G4KI63_9SACH</name>
<dbReference type="SUPFAM" id="SSF69065">
    <property type="entry name" value="RNase III domain-like"/>
    <property type="match status" value="1"/>
</dbReference>
<dbReference type="GO" id="GO:0032543">
    <property type="term" value="P:mitochondrial translation"/>
    <property type="evidence" value="ECO:0007669"/>
    <property type="project" value="InterPro"/>
</dbReference>
<organism evidence="2 3">
    <name type="scientific">Lachancea mirantina</name>
    <dbReference type="NCBI Taxonomy" id="1230905"/>
    <lineage>
        <taxon>Eukaryota</taxon>
        <taxon>Fungi</taxon>
        <taxon>Dikarya</taxon>
        <taxon>Ascomycota</taxon>
        <taxon>Saccharomycotina</taxon>
        <taxon>Saccharomycetes</taxon>
        <taxon>Saccharomycetales</taxon>
        <taxon>Saccharomycetaceae</taxon>
        <taxon>Lachancea</taxon>
    </lineage>
</organism>
<dbReference type="GO" id="GO:0006396">
    <property type="term" value="P:RNA processing"/>
    <property type="evidence" value="ECO:0007669"/>
    <property type="project" value="InterPro"/>
</dbReference>
<feature type="domain" description="RNase III" evidence="1">
    <location>
        <begin position="78"/>
        <end position="228"/>
    </location>
</feature>
<dbReference type="AlphaFoldDB" id="A0A1G4KI63"/>